<evidence type="ECO:0000313" key="2">
    <source>
        <dbReference type="Proteomes" id="UP000320461"/>
    </source>
</evidence>
<dbReference type="EMBL" id="BJLQ01000007">
    <property type="protein sequence ID" value="GEA83808.1"/>
    <property type="molecule type" value="Genomic_DNA"/>
</dbReference>
<comment type="caution">
    <text evidence="1">The sequence shown here is derived from an EMBL/GenBank/DDBJ whole genome shotgun (WGS) entry which is preliminary data.</text>
</comment>
<keyword evidence="2" id="KW-1185">Reference proteome</keyword>
<proteinExistence type="predicted"/>
<accession>A0A4Y3KLK9</accession>
<reference evidence="1 2" key="1">
    <citation type="submission" date="2019-06" db="EMBL/GenBank/DDBJ databases">
        <title>Whole genome shotgun sequence of Cellulomonas gelida NBRC 3748.</title>
        <authorList>
            <person name="Hosoyama A."/>
            <person name="Uohara A."/>
            <person name="Ohji S."/>
            <person name="Ichikawa N."/>
        </authorList>
    </citation>
    <scope>NUCLEOTIDE SEQUENCE [LARGE SCALE GENOMIC DNA]</scope>
    <source>
        <strain evidence="1 2">NBRC 3748</strain>
    </source>
</reference>
<dbReference type="Proteomes" id="UP000320461">
    <property type="component" value="Unassembled WGS sequence"/>
</dbReference>
<dbReference type="AlphaFoldDB" id="A0A4Y3KLK9"/>
<organism evidence="1 2">
    <name type="scientific">Cellulomonas gelida</name>
    <dbReference type="NCBI Taxonomy" id="1712"/>
    <lineage>
        <taxon>Bacteria</taxon>
        <taxon>Bacillati</taxon>
        <taxon>Actinomycetota</taxon>
        <taxon>Actinomycetes</taxon>
        <taxon>Micrococcales</taxon>
        <taxon>Cellulomonadaceae</taxon>
        <taxon>Cellulomonas</taxon>
    </lineage>
</organism>
<sequence length="68" mass="7424">MGLRGGDGATWLAQPEVTIRQRLTFEDFNEAQASGSVIPGGHLNYVLGRAYAVDAAYAVPYRLQCPRQ</sequence>
<gene>
    <name evidence="1" type="ORF">CGE01nite_10590</name>
</gene>
<name>A0A4Y3KLK9_9CELL</name>
<protein>
    <submittedName>
        <fullName evidence="1">Uncharacterized protein</fullName>
    </submittedName>
</protein>
<evidence type="ECO:0000313" key="1">
    <source>
        <dbReference type="EMBL" id="GEA83808.1"/>
    </source>
</evidence>